<comment type="caution">
    <text evidence="2">The sequence shown here is derived from an EMBL/GenBank/DDBJ whole genome shotgun (WGS) entry which is preliminary data.</text>
</comment>
<dbReference type="OrthoDB" id="272624at2759"/>
<feature type="compositionally biased region" description="Acidic residues" evidence="1">
    <location>
        <begin position="200"/>
        <end position="209"/>
    </location>
</feature>
<evidence type="ECO:0000313" key="2">
    <source>
        <dbReference type="EMBL" id="RZF40220.1"/>
    </source>
</evidence>
<feature type="region of interest" description="Disordered" evidence="1">
    <location>
        <begin position="181"/>
        <end position="216"/>
    </location>
</feature>
<sequence length="234" mass="26274">MRYDTIFKTTKSGRCPRVKNTILEQSEDEEQQHSDSVNSEKSEESEINLFEDLPIPDETEELENNRETSVLNVGSRLPIQNLPQTIKIVEELTRGIPRGTVNVNGVKCKIIALNNEDNEFSGSSSFLVGDSQENNSDCSIRLESVEQSAETGCQQMSYVINYDENNGESIELSSGMITDGETYPIPRPHCDHSYSMDESPPTDDDDDDYNNAPVKCKSYVVLEPNESVEIYNES</sequence>
<protein>
    <submittedName>
        <fullName evidence="2">Uncharacterized protein</fullName>
    </submittedName>
</protein>
<name>A0A482X493_LAOST</name>
<dbReference type="Proteomes" id="UP000291343">
    <property type="component" value="Unassembled WGS sequence"/>
</dbReference>
<dbReference type="AlphaFoldDB" id="A0A482X493"/>
<dbReference type="InParanoid" id="A0A482X493"/>
<evidence type="ECO:0000313" key="3">
    <source>
        <dbReference type="Proteomes" id="UP000291343"/>
    </source>
</evidence>
<evidence type="ECO:0000256" key="1">
    <source>
        <dbReference type="SAM" id="MobiDB-lite"/>
    </source>
</evidence>
<keyword evidence="3" id="KW-1185">Reference proteome</keyword>
<accession>A0A482X493</accession>
<gene>
    <name evidence="2" type="ORF">LSTR_LSTR016904</name>
</gene>
<reference evidence="2 3" key="1">
    <citation type="journal article" date="2017" name="Gigascience">
        <title>Genome sequence of the small brown planthopper, Laodelphax striatellus.</title>
        <authorList>
            <person name="Zhu J."/>
            <person name="Jiang F."/>
            <person name="Wang X."/>
            <person name="Yang P."/>
            <person name="Bao Y."/>
            <person name="Zhao W."/>
            <person name="Wang W."/>
            <person name="Lu H."/>
            <person name="Wang Q."/>
            <person name="Cui N."/>
            <person name="Li J."/>
            <person name="Chen X."/>
            <person name="Luo L."/>
            <person name="Yu J."/>
            <person name="Kang L."/>
            <person name="Cui F."/>
        </authorList>
    </citation>
    <scope>NUCLEOTIDE SEQUENCE [LARGE SCALE GENOMIC DNA]</scope>
    <source>
        <strain evidence="2">Lst14</strain>
    </source>
</reference>
<proteinExistence type="predicted"/>
<organism evidence="2 3">
    <name type="scientific">Laodelphax striatellus</name>
    <name type="common">Small brown planthopper</name>
    <name type="synonym">Delphax striatella</name>
    <dbReference type="NCBI Taxonomy" id="195883"/>
    <lineage>
        <taxon>Eukaryota</taxon>
        <taxon>Metazoa</taxon>
        <taxon>Ecdysozoa</taxon>
        <taxon>Arthropoda</taxon>
        <taxon>Hexapoda</taxon>
        <taxon>Insecta</taxon>
        <taxon>Pterygota</taxon>
        <taxon>Neoptera</taxon>
        <taxon>Paraneoptera</taxon>
        <taxon>Hemiptera</taxon>
        <taxon>Auchenorrhyncha</taxon>
        <taxon>Fulgoroidea</taxon>
        <taxon>Delphacidae</taxon>
        <taxon>Criomorphinae</taxon>
        <taxon>Laodelphax</taxon>
    </lineage>
</organism>
<feature type="region of interest" description="Disordered" evidence="1">
    <location>
        <begin position="17"/>
        <end position="57"/>
    </location>
</feature>
<dbReference type="EMBL" id="QKKF02018944">
    <property type="protein sequence ID" value="RZF40220.1"/>
    <property type="molecule type" value="Genomic_DNA"/>
</dbReference>